<evidence type="ECO:0000313" key="3">
    <source>
        <dbReference type="Proteomes" id="UP000270743"/>
    </source>
</evidence>
<keyword evidence="2" id="KW-0378">Hydrolase</keyword>
<accession>A0A3S4GSR1</accession>
<proteinExistence type="predicted"/>
<keyword evidence="2" id="KW-0645">Protease</keyword>
<organism evidence="2 3">
    <name type="scientific">Paracoccus haematequi</name>
    <dbReference type="NCBI Taxonomy" id="2491866"/>
    <lineage>
        <taxon>Bacteria</taxon>
        <taxon>Pseudomonadati</taxon>
        <taxon>Pseudomonadota</taxon>
        <taxon>Alphaproteobacteria</taxon>
        <taxon>Rhodobacterales</taxon>
        <taxon>Paracoccaceae</taxon>
        <taxon>Paracoccus</taxon>
    </lineage>
</organism>
<dbReference type="OrthoDB" id="9806592at2"/>
<feature type="region of interest" description="Disordered" evidence="1">
    <location>
        <begin position="261"/>
        <end position="288"/>
    </location>
</feature>
<gene>
    <name evidence="2" type="ORF">PARHAE_03260</name>
</gene>
<dbReference type="EMBL" id="UZWE01000050">
    <property type="protein sequence ID" value="VDS10049.1"/>
    <property type="molecule type" value="Genomic_DNA"/>
</dbReference>
<feature type="compositionally biased region" description="Low complexity" evidence="1">
    <location>
        <begin position="178"/>
        <end position="189"/>
    </location>
</feature>
<feature type="compositionally biased region" description="Acidic residues" evidence="1">
    <location>
        <begin position="263"/>
        <end position="278"/>
    </location>
</feature>
<dbReference type="Proteomes" id="UP000270743">
    <property type="component" value="Unassembled WGS sequence"/>
</dbReference>
<keyword evidence="3" id="KW-1185">Reference proteome</keyword>
<dbReference type="GO" id="GO:0008233">
    <property type="term" value="F:peptidase activity"/>
    <property type="evidence" value="ECO:0007669"/>
    <property type="project" value="UniProtKB-KW"/>
</dbReference>
<name>A0A3S4GSR1_9RHOB</name>
<evidence type="ECO:0000256" key="1">
    <source>
        <dbReference type="SAM" id="MobiDB-lite"/>
    </source>
</evidence>
<dbReference type="AlphaFoldDB" id="A0A3S4GSR1"/>
<evidence type="ECO:0000313" key="2">
    <source>
        <dbReference type="EMBL" id="VDS10049.1"/>
    </source>
</evidence>
<feature type="region of interest" description="Disordered" evidence="1">
    <location>
        <begin position="164"/>
        <end position="203"/>
    </location>
</feature>
<reference evidence="2 3" key="1">
    <citation type="submission" date="2018-12" db="EMBL/GenBank/DDBJ databases">
        <authorList>
            <person name="Criscuolo A."/>
        </authorList>
    </citation>
    <scope>NUCLEOTIDE SEQUENCE [LARGE SCALE GENOMIC DNA]</scope>
    <source>
        <strain evidence="2">ACIP1116241</strain>
    </source>
</reference>
<protein>
    <submittedName>
        <fullName evidence="2">Caudovirus prohead protease</fullName>
    </submittedName>
</protein>
<feature type="compositionally biased region" description="Basic residues" evidence="1">
    <location>
        <begin position="165"/>
        <end position="177"/>
    </location>
</feature>
<feature type="compositionally biased region" description="Basic and acidic residues" evidence="1">
    <location>
        <begin position="279"/>
        <end position="288"/>
    </location>
</feature>
<dbReference type="GO" id="GO:0006508">
    <property type="term" value="P:proteolysis"/>
    <property type="evidence" value="ECO:0007669"/>
    <property type="project" value="UniProtKB-KW"/>
</dbReference>
<dbReference type="RefSeq" id="WP_126155655.1">
    <property type="nucleotide sequence ID" value="NZ_UZWE01000050.1"/>
</dbReference>
<dbReference type="Pfam" id="PF25209">
    <property type="entry name" value="Phage_capsid_4"/>
    <property type="match status" value="1"/>
</dbReference>
<sequence>MSTKRILKNRNRTRSNGVMPASFDEEARTIDLCYSAGSRVDLYDYYEDLVVSDDAIDTSRMDAGVVNLIIEHDQVSKTVGRVIDHWIEDGKAMARVKLSASQDPEVAGVVDDLINGVRRGISVGYDIFEIETVEEGGNTVCTVKSWMPTELSVVNVPADALASVRSKKSRPQQRKGKAMAGKRAAAGVSARKKRTRATEEEEAVDVVDATATEVSETVDELEELEGALDEVADGEDAEMAHEDLVAAVESLTETVATLTEASEATEEVVAEGEEEEEATGERSRKAERSRITQILAMATRHKMPAKFATRHINSGTSLDEVRMQILEARAERSPGPINGTRASILRDEADTVRKHATRRILDKIKSADSGAEAGLFRRARMVDIAKASLKGTRGLSNMADREIIAHAVRAAAHPGMHSSADFSFTTAIGDALRMSIKEYRKNKVKTWEPLTSRITVPDFRDVYTLSAGSGMNLRPIPEGGEVEFTTMQTEMGKMSIGEYAIGFALTFQTLVNDQMGVIQRHVKDTGSMEYRFEKRLFWDALLGNPVLEDGQPAFDASFGNVMTAPLSVASYAEAVHRLSIQTDLDDEEMELEPFALIVNSADYAVAKSIFAPIQATKVEDYNVFAGVEPLIVVSNKMPVGSWMLASSPDEADSVATAYLEGYEGVELQEIVNPLVNGISFIARAYGGAKLTGRRGYVMSTGTGA</sequence>